<keyword evidence="2" id="KW-1185">Reference proteome</keyword>
<reference evidence="1 2" key="2">
    <citation type="journal article" date="2022" name="Mol. Ecol. Resour.">
        <title>The genomes of chicory, endive, great burdock and yacon provide insights into Asteraceae paleo-polyploidization history and plant inulin production.</title>
        <authorList>
            <person name="Fan W."/>
            <person name="Wang S."/>
            <person name="Wang H."/>
            <person name="Wang A."/>
            <person name="Jiang F."/>
            <person name="Liu H."/>
            <person name="Zhao H."/>
            <person name="Xu D."/>
            <person name="Zhang Y."/>
        </authorList>
    </citation>
    <scope>NUCLEOTIDE SEQUENCE [LARGE SCALE GENOMIC DNA]</scope>
    <source>
        <strain evidence="2">cv. Punajuju</strain>
        <tissue evidence="1">Leaves</tissue>
    </source>
</reference>
<protein>
    <submittedName>
        <fullName evidence="1">Uncharacterized protein</fullName>
    </submittedName>
</protein>
<evidence type="ECO:0000313" key="2">
    <source>
        <dbReference type="Proteomes" id="UP001055811"/>
    </source>
</evidence>
<gene>
    <name evidence="1" type="ORF">L2E82_29730</name>
</gene>
<sequence>MALSSSSISSELLVDMVMESNRTSRQLHQRTATILHLIVLRIIHQILDIVLFVPIKSKKYLKHQPSDIGNLIQLLLFPFYISRSCL</sequence>
<proteinExistence type="predicted"/>
<reference evidence="2" key="1">
    <citation type="journal article" date="2022" name="Mol. Ecol. Resour.">
        <title>The genomes of chicory, endive, great burdock and yacon provide insights into Asteraceae palaeo-polyploidization history and plant inulin production.</title>
        <authorList>
            <person name="Fan W."/>
            <person name="Wang S."/>
            <person name="Wang H."/>
            <person name="Wang A."/>
            <person name="Jiang F."/>
            <person name="Liu H."/>
            <person name="Zhao H."/>
            <person name="Xu D."/>
            <person name="Zhang Y."/>
        </authorList>
    </citation>
    <scope>NUCLEOTIDE SEQUENCE [LARGE SCALE GENOMIC DNA]</scope>
    <source>
        <strain evidence="2">cv. Punajuju</strain>
    </source>
</reference>
<evidence type="ECO:0000313" key="1">
    <source>
        <dbReference type="EMBL" id="KAI3739327.1"/>
    </source>
</evidence>
<accession>A0ACB9CYB6</accession>
<dbReference type="EMBL" id="CM042013">
    <property type="protein sequence ID" value="KAI3739327.1"/>
    <property type="molecule type" value="Genomic_DNA"/>
</dbReference>
<dbReference type="Proteomes" id="UP001055811">
    <property type="component" value="Linkage Group LG05"/>
</dbReference>
<organism evidence="1 2">
    <name type="scientific">Cichorium intybus</name>
    <name type="common">Chicory</name>
    <dbReference type="NCBI Taxonomy" id="13427"/>
    <lineage>
        <taxon>Eukaryota</taxon>
        <taxon>Viridiplantae</taxon>
        <taxon>Streptophyta</taxon>
        <taxon>Embryophyta</taxon>
        <taxon>Tracheophyta</taxon>
        <taxon>Spermatophyta</taxon>
        <taxon>Magnoliopsida</taxon>
        <taxon>eudicotyledons</taxon>
        <taxon>Gunneridae</taxon>
        <taxon>Pentapetalae</taxon>
        <taxon>asterids</taxon>
        <taxon>campanulids</taxon>
        <taxon>Asterales</taxon>
        <taxon>Asteraceae</taxon>
        <taxon>Cichorioideae</taxon>
        <taxon>Cichorieae</taxon>
        <taxon>Cichoriinae</taxon>
        <taxon>Cichorium</taxon>
    </lineage>
</organism>
<name>A0ACB9CYB6_CICIN</name>
<comment type="caution">
    <text evidence="1">The sequence shown here is derived from an EMBL/GenBank/DDBJ whole genome shotgun (WGS) entry which is preliminary data.</text>
</comment>